<dbReference type="CDD" id="cd15239">
    <property type="entry name" value="7tm_YRO2_fungal-like"/>
    <property type="match status" value="1"/>
</dbReference>
<dbReference type="GO" id="GO:0005783">
    <property type="term" value="C:endoplasmic reticulum"/>
    <property type="evidence" value="ECO:0007669"/>
    <property type="project" value="TreeGrafter"/>
</dbReference>
<dbReference type="GO" id="GO:0005886">
    <property type="term" value="C:plasma membrane"/>
    <property type="evidence" value="ECO:0007669"/>
    <property type="project" value="TreeGrafter"/>
</dbReference>
<evidence type="ECO:0000256" key="2">
    <source>
        <dbReference type="ARBA" id="ARBA00008130"/>
    </source>
</evidence>
<evidence type="ECO:0000256" key="6">
    <source>
        <dbReference type="SAM" id="MobiDB-lite"/>
    </source>
</evidence>
<dbReference type="FunFam" id="1.20.1070.10:FF:000160">
    <property type="entry name" value="Related to Opsin-1"/>
    <property type="match status" value="1"/>
</dbReference>
<dbReference type="SMART" id="SM01021">
    <property type="entry name" value="Bac_rhodopsin"/>
    <property type="match status" value="1"/>
</dbReference>
<protein>
    <recommendedName>
        <fullName evidence="10">Protein FDD123</fullName>
    </recommendedName>
</protein>
<dbReference type="AlphaFoldDB" id="A0A1C7MEJ7"/>
<keyword evidence="4 7" id="KW-1133">Transmembrane helix</keyword>
<feature type="transmembrane region" description="Helical" evidence="7">
    <location>
        <begin position="152"/>
        <end position="174"/>
    </location>
</feature>
<dbReference type="OMA" id="MPWPTIL"/>
<dbReference type="OrthoDB" id="536545at2759"/>
<evidence type="ECO:0000256" key="7">
    <source>
        <dbReference type="SAM" id="Phobius"/>
    </source>
</evidence>
<keyword evidence="5 7" id="KW-0472">Membrane</keyword>
<dbReference type="InterPro" id="IPR001425">
    <property type="entry name" value="Arc/bac/fun_rhodopsins"/>
</dbReference>
<evidence type="ECO:0000256" key="4">
    <source>
        <dbReference type="ARBA" id="ARBA00022989"/>
    </source>
</evidence>
<dbReference type="PANTHER" id="PTHR28286:SF1">
    <property type="entry name" value="30 KDA HEAT SHOCK PROTEIN-RELATED"/>
    <property type="match status" value="1"/>
</dbReference>
<gene>
    <name evidence="8" type="ORF">A0H81_04248</name>
</gene>
<keyword evidence="9" id="KW-1185">Reference proteome</keyword>
<organism evidence="8 9">
    <name type="scientific">Grifola frondosa</name>
    <name type="common">Maitake</name>
    <name type="synonym">Polyporus frondosus</name>
    <dbReference type="NCBI Taxonomy" id="5627"/>
    <lineage>
        <taxon>Eukaryota</taxon>
        <taxon>Fungi</taxon>
        <taxon>Dikarya</taxon>
        <taxon>Basidiomycota</taxon>
        <taxon>Agaricomycotina</taxon>
        <taxon>Agaricomycetes</taxon>
        <taxon>Polyporales</taxon>
        <taxon>Grifolaceae</taxon>
        <taxon>Grifola</taxon>
    </lineage>
</organism>
<feature type="transmembrane region" description="Helical" evidence="7">
    <location>
        <begin position="96"/>
        <end position="117"/>
    </location>
</feature>
<feature type="transmembrane region" description="Helical" evidence="7">
    <location>
        <begin position="24"/>
        <end position="44"/>
    </location>
</feature>
<dbReference type="EMBL" id="LUGG01000004">
    <property type="protein sequence ID" value="OBZ75047.1"/>
    <property type="molecule type" value="Genomic_DNA"/>
</dbReference>
<proteinExistence type="inferred from homology"/>
<comment type="subcellular location">
    <subcellularLocation>
        <location evidence="1">Membrane</location>
        <topology evidence="1">Multi-pass membrane protein</topology>
    </subcellularLocation>
</comment>
<dbReference type="Gene3D" id="1.20.1070.10">
    <property type="entry name" value="Rhodopsin 7-helix transmembrane proteins"/>
    <property type="match status" value="1"/>
</dbReference>
<name>A0A1C7MEJ7_GRIFR</name>
<dbReference type="PRINTS" id="PR00251">
    <property type="entry name" value="BACTRLOPSIN"/>
</dbReference>
<dbReference type="PANTHER" id="PTHR28286">
    <property type="match status" value="1"/>
</dbReference>
<feature type="transmembrane region" description="Helical" evidence="7">
    <location>
        <begin position="221"/>
        <end position="243"/>
    </location>
</feature>
<evidence type="ECO:0000313" key="8">
    <source>
        <dbReference type="EMBL" id="OBZ75047.1"/>
    </source>
</evidence>
<evidence type="ECO:0000256" key="3">
    <source>
        <dbReference type="ARBA" id="ARBA00022692"/>
    </source>
</evidence>
<sequence length="283" mass="31379">MGNDALSLNPQSGDFHLSVHGSDWLWAAFCVFALSLLVVVFLDLRRPRGTRLFHQIAIIVLTVATLAYFSMASGLGGAPVTVEFRDNGLTRPTREIWFARFIQWFFTFPLLLLELLLSTGLSLSDIFTTIFMAMVVVIAGLVGAFVVSTYKWGYFTFGMAALFYIWYVLLWHAPHTTFAEGGKLRTGYLLSASYFSFLLILYPIAWGCSEGGNVISVTSEMVWYGVLDILAGPVFIFLFLFNLRSVDYETFQLSSGKYTDTSATHPAPHPTEKTPPAGTAGNV</sequence>
<feature type="region of interest" description="Disordered" evidence="6">
    <location>
        <begin position="260"/>
        <end position="283"/>
    </location>
</feature>
<dbReference type="Proteomes" id="UP000092993">
    <property type="component" value="Unassembled WGS sequence"/>
</dbReference>
<accession>A0A1C7MEJ7</accession>
<feature type="transmembrane region" description="Helical" evidence="7">
    <location>
        <begin position="186"/>
        <end position="206"/>
    </location>
</feature>
<dbReference type="SUPFAM" id="SSF81321">
    <property type="entry name" value="Family A G protein-coupled receptor-like"/>
    <property type="match status" value="1"/>
</dbReference>
<comment type="similarity">
    <text evidence="2">Belongs to the archaeal/bacterial/fungal opsin family.</text>
</comment>
<comment type="caution">
    <text evidence="8">The sequence shown here is derived from an EMBL/GenBank/DDBJ whole genome shotgun (WGS) entry which is preliminary data.</text>
</comment>
<feature type="transmembrane region" description="Helical" evidence="7">
    <location>
        <begin position="126"/>
        <end position="146"/>
    </location>
</feature>
<evidence type="ECO:0000256" key="1">
    <source>
        <dbReference type="ARBA" id="ARBA00004141"/>
    </source>
</evidence>
<evidence type="ECO:0000256" key="5">
    <source>
        <dbReference type="ARBA" id="ARBA00023136"/>
    </source>
</evidence>
<dbReference type="Pfam" id="PF01036">
    <property type="entry name" value="Bac_rhodopsin"/>
    <property type="match status" value="1"/>
</dbReference>
<keyword evidence="3 7" id="KW-0812">Transmembrane</keyword>
<evidence type="ECO:0008006" key="10">
    <source>
        <dbReference type="Google" id="ProtNLM"/>
    </source>
</evidence>
<dbReference type="InterPro" id="IPR043476">
    <property type="entry name" value="Yro2-like_7TM"/>
</dbReference>
<feature type="transmembrane region" description="Helical" evidence="7">
    <location>
        <begin position="56"/>
        <end position="76"/>
    </location>
</feature>
<reference evidence="8 9" key="1">
    <citation type="submission" date="2016-03" db="EMBL/GenBank/DDBJ databases">
        <title>Whole genome sequencing of Grifola frondosa 9006-11.</title>
        <authorList>
            <person name="Min B."/>
            <person name="Park H."/>
            <person name="Kim J.-G."/>
            <person name="Cho H."/>
            <person name="Oh Y.-L."/>
            <person name="Kong W.-S."/>
            <person name="Choi I.-G."/>
        </authorList>
    </citation>
    <scope>NUCLEOTIDE SEQUENCE [LARGE SCALE GENOMIC DNA]</scope>
    <source>
        <strain evidence="8 9">9006-11</strain>
    </source>
</reference>
<evidence type="ECO:0000313" key="9">
    <source>
        <dbReference type="Proteomes" id="UP000092993"/>
    </source>
</evidence>